<keyword evidence="5" id="KW-0677">Repeat</keyword>
<evidence type="ECO:0000256" key="3">
    <source>
        <dbReference type="ARBA" id="ARBA00005348"/>
    </source>
</evidence>
<dbReference type="Proteomes" id="UP000549394">
    <property type="component" value="Unassembled WGS sequence"/>
</dbReference>
<evidence type="ECO:0000256" key="5">
    <source>
        <dbReference type="ARBA" id="ARBA00022737"/>
    </source>
</evidence>
<keyword evidence="6 8" id="KW-0802">TPR repeat</keyword>
<evidence type="ECO:0000313" key="9">
    <source>
        <dbReference type="EMBL" id="CAD5116374.1"/>
    </source>
</evidence>
<evidence type="ECO:0000256" key="8">
    <source>
        <dbReference type="PROSITE-ProRule" id="PRU00339"/>
    </source>
</evidence>
<feature type="repeat" description="TPR" evidence="8">
    <location>
        <begin position="439"/>
        <end position="472"/>
    </location>
</feature>
<dbReference type="InterPro" id="IPR019734">
    <property type="entry name" value="TPR_rpt"/>
</dbReference>
<feature type="repeat" description="TPR" evidence="8">
    <location>
        <begin position="330"/>
        <end position="363"/>
    </location>
</feature>
<keyword evidence="7" id="KW-0576">Peroxisome</keyword>
<dbReference type="OrthoDB" id="10006023at2759"/>
<evidence type="ECO:0000256" key="2">
    <source>
        <dbReference type="ARBA" id="ARBA00004496"/>
    </source>
</evidence>
<evidence type="ECO:0000256" key="6">
    <source>
        <dbReference type="ARBA" id="ARBA00022803"/>
    </source>
</evidence>
<dbReference type="Gene3D" id="1.25.40.10">
    <property type="entry name" value="Tetratricopeptide repeat domain"/>
    <property type="match status" value="1"/>
</dbReference>
<gene>
    <name evidence="9" type="ORF">DGYR_LOCUS5011</name>
</gene>
<dbReference type="InterPro" id="IPR024111">
    <property type="entry name" value="PEX5/PEX5L"/>
</dbReference>
<dbReference type="AlphaFoldDB" id="A0A7I8VJB4"/>
<name>A0A7I8VJB4_9ANNE</name>
<evidence type="ECO:0000256" key="7">
    <source>
        <dbReference type="ARBA" id="ARBA00023140"/>
    </source>
</evidence>
<dbReference type="GO" id="GO:0005052">
    <property type="term" value="F:peroxisome matrix targeting signal-1 binding"/>
    <property type="evidence" value="ECO:0007669"/>
    <property type="project" value="TreeGrafter"/>
</dbReference>
<evidence type="ECO:0000256" key="4">
    <source>
        <dbReference type="ARBA" id="ARBA00022490"/>
    </source>
</evidence>
<protein>
    <submittedName>
        <fullName evidence="9">DgyrCDS5271</fullName>
    </submittedName>
</protein>
<organism evidence="9 10">
    <name type="scientific">Dimorphilus gyrociliatus</name>
    <dbReference type="NCBI Taxonomy" id="2664684"/>
    <lineage>
        <taxon>Eukaryota</taxon>
        <taxon>Metazoa</taxon>
        <taxon>Spiralia</taxon>
        <taxon>Lophotrochozoa</taxon>
        <taxon>Annelida</taxon>
        <taxon>Polychaeta</taxon>
        <taxon>Polychaeta incertae sedis</taxon>
        <taxon>Dinophilidae</taxon>
        <taxon>Dimorphilus</taxon>
    </lineage>
</organism>
<dbReference type="GO" id="GO:0005829">
    <property type="term" value="C:cytosol"/>
    <property type="evidence" value="ECO:0007669"/>
    <property type="project" value="TreeGrafter"/>
</dbReference>
<dbReference type="PROSITE" id="PS50005">
    <property type="entry name" value="TPR"/>
    <property type="match status" value="4"/>
</dbReference>
<dbReference type="InterPro" id="IPR011990">
    <property type="entry name" value="TPR-like_helical_dom_sf"/>
</dbReference>
<comment type="subcellular location">
    <subcellularLocation>
        <location evidence="2">Cytoplasm</location>
    </subcellularLocation>
    <subcellularLocation>
        <location evidence="1">Peroxisome</location>
    </subcellularLocation>
</comment>
<dbReference type="Pfam" id="PF13432">
    <property type="entry name" value="TPR_16"/>
    <property type="match status" value="3"/>
</dbReference>
<dbReference type="PANTHER" id="PTHR10130">
    <property type="entry name" value="PEROXISOMAL TARGETING SIGNAL 1 RECEPTOR PEX5"/>
    <property type="match status" value="1"/>
</dbReference>
<feature type="repeat" description="TPR" evidence="8">
    <location>
        <begin position="507"/>
        <end position="540"/>
    </location>
</feature>
<evidence type="ECO:0000313" key="10">
    <source>
        <dbReference type="Proteomes" id="UP000549394"/>
    </source>
</evidence>
<dbReference type="GO" id="GO:0016560">
    <property type="term" value="P:protein import into peroxisome matrix, docking"/>
    <property type="evidence" value="ECO:0007669"/>
    <property type="project" value="TreeGrafter"/>
</dbReference>
<reference evidence="9 10" key="1">
    <citation type="submission" date="2020-08" db="EMBL/GenBank/DDBJ databases">
        <authorList>
            <person name="Hejnol A."/>
        </authorList>
    </citation>
    <scope>NUCLEOTIDE SEQUENCE [LARGE SCALE GENOMIC DNA]</scope>
</reference>
<accession>A0A7I8VJB4</accession>
<dbReference type="EMBL" id="CAJFCJ010000006">
    <property type="protein sequence ID" value="CAD5116374.1"/>
    <property type="molecule type" value="Genomic_DNA"/>
</dbReference>
<keyword evidence="10" id="KW-1185">Reference proteome</keyword>
<sequence>MSMKELVDRDCGGANPLMKLTSHFTQDLARKEDLRGARGATAFVPKPFGQAHEEELVTEFLHNERGSHPMAPGTFHMGELMRQVQNLDHPKHFNQPVQSSQWVDDYLSSRPKSSNQVINPGANINAIQPMHHVSPMPAFQSHSNWENEYIQTVGLDDEKIESSDPTELQKAALDLAQGMKDERFEYSEFKNFLENRVAKESEADLLKETDWNKEFLKGQERESDTWAKEFESSQKAAREMTEPADGAAYWDKLTKEWDDLMKSEEGEHPWLNEFENFEPAKYNEYNFEEDNPLLEHPAPFEEGLKRLKEGDISNAVLLFEAAVQKDSNHVEAWQYLGTTMADNEQEVAAIAALKKCLEIQPNNLTALLALAVSYTNESLQSKACEALERWLFHNEKYRGLVPELGDHRDASSYVPLSKRDKIKNLYIQAVRQNSAQIDPDVQIGLGIIFNLTGEYDKAVDCFQAALQIRDGDALLWNKLGATLANSGKSEQSIEAYSRALNLAPGYVRTRFNLGVACINLSAYKEAVEHFLAALNLQHNSKGPKGERTVTSENIWTTLRLAVSLQGRSDMYEACDQRKLDVLNKEYGVKE</sequence>
<dbReference type="GO" id="GO:0005778">
    <property type="term" value="C:peroxisomal membrane"/>
    <property type="evidence" value="ECO:0007669"/>
    <property type="project" value="TreeGrafter"/>
</dbReference>
<dbReference type="PANTHER" id="PTHR10130:SF0">
    <property type="entry name" value="GH08708P"/>
    <property type="match status" value="1"/>
</dbReference>
<proteinExistence type="inferred from homology"/>
<evidence type="ECO:0000256" key="1">
    <source>
        <dbReference type="ARBA" id="ARBA00004275"/>
    </source>
</evidence>
<dbReference type="SMART" id="SM00028">
    <property type="entry name" value="TPR"/>
    <property type="match status" value="5"/>
</dbReference>
<comment type="similarity">
    <text evidence="3">Belongs to the peroxisomal targeting signal receptor family.</text>
</comment>
<dbReference type="SUPFAM" id="SSF48452">
    <property type="entry name" value="TPR-like"/>
    <property type="match status" value="1"/>
</dbReference>
<comment type="caution">
    <text evidence="9">The sequence shown here is derived from an EMBL/GenBank/DDBJ whole genome shotgun (WGS) entry which is preliminary data.</text>
</comment>
<feature type="repeat" description="TPR" evidence="8">
    <location>
        <begin position="473"/>
        <end position="506"/>
    </location>
</feature>
<keyword evidence="4" id="KW-0963">Cytoplasm</keyword>